<keyword evidence="8" id="KW-0807">Transducer</keyword>
<dbReference type="Proteomes" id="UP000192578">
    <property type="component" value="Unassembled WGS sequence"/>
</dbReference>
<dbReference type="OrthoDB" id="5951059at2759"/>
<dbReference type="AlphaFoldDB" id="A0A1W0WMA6"/>
<dbReference type="CDD" id="cd00637">
    <property type="entry name" value="7tm_classA_rhodopsin-like"/>
    <property type="match status" value="1"/>
</dbReference>
<protein>
    <recommendedName>
        <fullName evidence="10">G-protein coupled receptors family 1 profile domain-containing protein</fullName>
    </recommendedName>
</protein>
<name>A0A1W0WMA6_HYPEX</name>
<evidence type="ECO:0000256" key="8">
    <source>
        <dbReference type="ARBA" id="ARBA00023224"/>
    </source>
</evidence>
<evidence type="ECO:0000256" key="1">
    <source>
        <dbReference type="ARBA" id="ARBA00004651"/>
    </source>
</evidence>
<feature type="transmembrane region" description="Helical" evidence="9">
    <location>
        <begin position="304"/>
        <end position="322"/>
    </location>
</feature>
<gene>
    <name evidence="11" type="ORF">BV898_09495</name>
</gene>
<feature type="transmembrane region" description="Helical" evidence="9">
    <location>
        <begin position="41"/>
        <end position="60"/>
    </location>
</feature>
<dbReference type="SUPFAM" id="SSF81321">
    <property type="entry name" value="Family A G protein-coupled receptor-like"/>
    <property type="match status" value="1"/>
</dbReference>
<feature type="transmembrane region" description="Helical" evidence="9">
    <location>
        <begin position="147"/>
        <end position="169"/>
    </location>
</feature>
<feature type="transmembrane region" description="Helical" evidence="9">
    <location>
        <begin position="260"/>
        <end position="284"/>
    </location>
</feature>
<reference evidence="12" key="1">
    <citation type="submission" date="2017-01" db="EMBL/GenBank/DDBJ databases">
        <title>Comparative genomics of anhydrobiosis in the tardigrade Hypsibius dujardini.</title>
        <authorList>
            <person name="Yoshida Y."/>
            <person name="Koutsovoulos G."/>
            <person name="Laetsch D."/>
            <person name="Stevens L."/>
            <person name="Kumar S."/>
            <person name="Horikawa D."/>
            <person name="Ishino K."/>
            <person name="Komine S."/>
            <person name="Tomita M."/>
            <person name="Blaxter M."/>
            <person name="Arakawa K."/>
        </authorList>
    </citation>
    <scope>NUCLEOTIDE SEQUENCE [LARGE SCALE GENOMIC DNA]</scope>
    <source>
        <strain evidence="12">Z151</strain>
    </source>
</reference>
<keyword evidence="6 9" id="KW-0472">Membrane</keyword>
<dbReference type="EMBL" id="MTYJ01000075">
    <property type="protein sequence ID" value="OQV16350.1"/>
    <property type="molecule type" value="Genomic_DNA"/>
</dbReference>
<dbReference type="InterPro" id="IPR017452">
    <property type="entry name" value="GPCR_Rhodpsn_7TM"/>
</dbReference>
<keyword evidence="7" id="KW-0675">Receptor</keyword>
<keyword evidence="4 9" id="KW-1133">Transmembrane helix</keyword>
<evidence type="ECO:0000259" key="10">
    <source>
        <dbReference type="PROSITE" id="PS50262"/>
    </source>
</evidence>
<evidence type="ECO:0000256" key="7">
    <source>
        <dbReference type="ARBA" id="ARBA00023170"/>
    </source>
</evidence>
<evidence type="ECO:0000256" key="3">
    <source>
        <dbReference type="ARBA" id="ARBA00022692"/>
    </source>
</evidence>
<comment type="subcellular location">
    <subcellularLocation>
        <location evidence="1">Cell membrane</location>
        <topology evidence="1">Multi-pass membrane protein</topology>
    </subcellularLocation>
</comment>
<evidence type="ECO:0000256" key="2">
    <source>
        <dbReference type="ARBA" id="ARBA00022475"/>
    </source>
</evidence>
<dbReference type="InterPro" id="IPR000276">
    <property type="entry name" value="GPCR_Rhodpsn"/>
</dbReference>
<proteinExistence type="predicted"/>
<keyword evidence="3 9" id="KW-0812">Transmembrane</keyword>
<evidence type="ECO:0000256" key="6">
    <source>
        <dbReference type="ARBA" id="ARBA00023136"/>
    </source>
</evidence>
<dbReference type="GO" id="GO:0004930">
    <property type="term" value="F:G protein-coupled receptor activity"/>
    <property type="evidence" value="ECO:0007669"/>
    <property type="project" value="UniProtKB-KW"/>
</dbReference>
<dbReference type="Gene3D" id="1.20.1070.10">
    <property type="entry name" value="Rhodopsin 7-helix transmembrane proteins"/>
    <property type="match status" value="1"/>
</dbReference>
<dbReference type="PROSITE" id="PS50262">
    <property type="entry name" value="G_PROTEIN_RECEP_F1_2"/>
    <property type="match status" value="1"/>
</dbReference>
<evidence type="ECO:0000256" key="4">
    <source>
        <dbReference type="ARBA" id="ARBA00022989"/>
    </source>
</evidence>
<feature type="transmembrane region" description="Helical" evidence="9">
    <location>
        <begin position="72"/>
        <end position="93"/>
    </location>
</feature>
<evidence type="ECO:0000313" key="11">
    <source>
        <dbReference type="EMBL" id="OQV16350.1"/>
    </source>
</evidence>
<dbReference type="PANTHER" id="PTHR24249">
    <property type="entry name" value="HISTAMINE RECEPTOR-RELATED G-PROTEIN COUPLED RECEPTOR"/>
    <property type="match status" value="1"/>
</dbReference>
<dbReference type="PANTHER" id="PTHR24249:SF372">
    <property type="entry name" value="G-PROTEIN COUPLED RECEPTORS FAMILY 1 PROFILE DOMAIN-CONTAINING PROTEIN"/>
    <property type="match status" value="1"/>
</dbReference>
<feature type="domain" description="G-protein coupled receptors family 1 profile" evidence="10">
    <location>
        <begin position="49"/>
        <end position="318"/>
    </location>
</feature>
<dbReference type="GO" id="GO:0005886">
    <property type="term" value="C:plasma membrane"/>
    <property type="evidence" value="ECO:0007669"/>
    <property type="project" value="UniProtKB-SubCell"/>
</dbReference>
<keyword evidence="5" id="KW-0297">G-protein coupled receptor</keyword>
<dbReference type="InterPro" id="IPR050569">
    <property type="entry name" value="TAAR"/>
</dbReference>
<sequence>MNNNESHNSKLNFTSLLATRPAVNCSLSATQDLQLNGVPTILVFSQILGQIFNLVVFHLWRNKEPFLTLHVALAYGNIFTGAVGSISAFARWSKWTITAETIVKVQVALFAFSNRSTVVNTVLISLDRWLSVEFPIAYRNRISKRKLSIAVLVGWIYSMAVTAPPFVAFRDRILVGCSRPGTFDYTPSTLWEYFLTAFTKAPIYVALLFLFQLRILVIAVETRIRLIRLKRSVRSAPPPNQAPNMTHALRAQEAKLAARIVWSNLLGSMTVVLVTAISIVPTLVLEYNGLMGHKGTLLMQHIGSNLFVVQRIYTPFAYLAFFPQFRAAAVRPLVAMARRCGWVPAASRGATNSIGLAPVS</sequence>
<keyword evidence="12" id="KW-1185">Reference proteome</keyword>
<keyword evidence="2" id="KW-1003">Cell membrane</keyword>
<dbReference type="Pfam" id="PF00001">
    <property type="entry name" value="7tm_1"/>
    <property type="match status" value="1"/>
</dbReference>
<evidence type="ECO:0000256" key="5">
    <source>
        <dbReference type="ARBA" id="ARBA00023040"/>
    </source>
</evidence>
<organism evidence="11 12">
    <name type="scientific">Hypsibius exemplaris</name>
    <name type="common">Freshwater tardigrade</name>
    <dbReference type="NCBI Taxonomy" id="2072580"/>
    <lineage>
        <taxon>Eukaryota</taxon>
        <taxon>Metazoa</taxon>
        <taxon>Ecdysozoa</taxon>
        <taxon>Tardigrada</taxon>
        <taxon>Eutardigrada</taxon>
        <taxon>Parachela</taxon>
        <taxon>Hypsibioidea</taxon>
        <taxon>Hypsibiidae</taxon>
        <taxon>Hypsibius</taxon>
    </lineage>
</organism>
<comment type="caution">
    <text evidence="11">The sequence shown here is derived from an EMBL/GenBank/DDBJ whole genome shotgun (WGS) entry which is preliminary data.</text>
</comment>
<accession>A0A1W0WMA6</accession>
<evidence type="ECO:0000256" key="9">
    <source>
        <dbReference type="SAM" id="Phobius"/>
    </source>
</evidence>
<evidence type="ECO:0000313" key="12">
    <source>
        <dbReference type="Proteomes" id="UP000192578"/>
    </source>
</evidence>